<proteinExistence type="predicted"/>
<protein>
    <recommendedName>
        <fullName evidence="3">Protein kinase domain-containing protein</fullName>
    </recommendedName>
</protein>
<gene>
    <name evidence="4" type="ORF">RDB_LOCUS178058</name>
</gene>
<comment type="caution">
    <text evidence="4">The sequence shown here is derived from an EMBL/GenBank/DDBJ whole genome shotgun (WGS) entry which is preliminary data.</text>
</comment>
<feature type="coiled-coil region" evidence="1">
    <location>
        <begin position="384"/>
        <end position="411"/>
    </location>
</feature>
<evidence type="ECO:0000256" key="2">
    <source>
        <dbReference type="SAM" id="MobiDB-lite"/>
    </source>
</evidence>
<dbReference type="InterPro" id="IPR001245">
    <property type="entry name" value="Ser-Thr/Tyr_kinase_cat_dom"/>
</dbReference>
<dbReference type="InterPro" id="IPR011009">
    <property type="entry name" value="Kinase-like_dom_sf"/>
</dbReference>
<dbReference type="InterPro" id="IPR000719">
    <property type="entry name" value="Prot_kinase_dom"/>
</dbReference>
<feature type="compositionally biased region" description="Polar residues" evidence="2">
    <location>
        <begin position="109"/>
        <end position="118"/>
    </location>
</feature>
<dbReference type="GO" id="GO:0004674">
    <property type="term" value="F:protein serine/threonine kinase activity"/>
    <property type="evidence" value="ECO:0007669"/>
    <property type="project" value="TreeGrafter"/>
</dbReference>
<feature type="compositionally biased region" description="Basic and acidic residues" evidence="2">
    <location>
        <begin position="153"/>
        <end position="162"/>
    </location>
</feature>
<dbReference type="Proteomes" id="UP000663861">
    <property type="component" value="Unassembled WGS sequence"/>
</dbReference>
<dbReference type="PANTHER" id="PTHR44329:SF214">
    <property type="entry name" value="PROTEIN KINASE DOMAIN-CONTAINING PROTEIN"/>
    <property type="match status" value="1"/>
</dbReference>
<organism evidence="4 5">
    <name type="scientific">Rhizoctonia solani</name>
    <dbReference type="NCBI Taxonomy" id="456999"/>
    <lineage>
        <taxon>Eukaryota</taxon>
        <taxon>Fungi</taxon>
        <taxon>Dikarya</taxon>
        <taxon>Basidiomycota</taxon>
        <taxon>Agaricomycotina</taxon>
        <taxon>Agaricomycetes</taxon>
        <taxon>Cantharellales</taxon>
        <taxon>Ceratobasidiaceae</taxon>
        <taxon>Rhizoctonia</taxon>
    </lineage>
</organism>
<dbReference type="Gene3D" id="1.10.510.10">
    <property type="entry name" value="Transferase(Phosphotransferase) domain 1"/>
    <property type="match status" value="1"/>
</dbReference>
<reference evidence="4" key="1">
    <citation type="submission" date="2021-01" db="EMBL/GenBank/DDBJ databases">
        <authorList>
            <person name="Kaushik A."/>
        </authorList>
    </citation>
    <scope>NUCLEOTIDE SEQUENCE</scope>
    <source>
        <strain evidence="4">AG4-RS23</strain>
    </source>
</reference>
<dbReference type="Pfam" id="PF07714">
    <property type="entry name" value="PK_Tyr_Ser-Thr"/>
    <property type="match status" value="1"/>
</dbReference>
<keyword evidence="1" id="KW-0175">Coiled coil</keyword>
<dbReference type="GO" id="GO:0005524">
    <property type="term" value="F:ATP binding"/>
    <property type="evidence" value="ECO:0007669"/>
    <property type="project" value="InterPro"/>
</dbReference>
<feature type="domain" description="Protein kinase" evidence="3">
    <location>
        <begin position="478"/>
        <end position="776"/>
    </location>
</feature>
<dbReference type="PANTHER" id="PTHR44329">
    <property type="entry name" value="SERINE/THREONINE-PROTEIN KINASE TNNI3K-RELATED"/>
    <property type="match status" value="1"/>
</dbReference>
<dbReference type="EMBL" id="CAJMWY010004477">
    <property type="protein sequence ID" value="CAE6532947.1"/>
    <property type="molecule type" value="Genomic_DNA"/>
</dbReference>
<sequence length="787" mass="89615">RLPKRPEHCMIPGDAHADKLWDLIEITWAKEPGDRPEAHEVIKRLNAIGFHDLSPQGAEPKSTVSALPPASRIRKRTVPLLGMGNKPSSARPLRSARNHMVNRQERDLSPNSALSKVSSIGHDADPPTPRLSSTTDPLAPPKNIRPQPQTYGQRRDTEFEKSKEKIWSQIKKWFSPNNPSRPPQYPYRSRPPQYTYRTAACASTRRTGSFQEPQKIQFLSLAIQCRLTLSEVTKELAPIPAIGPLVGCLTGVFQAVGSSKVNKDQWTLLRGRCVMILRIAGAHVENYGKEHFNGLPEAAAMLQETLGRVEERARHYNEMNQLVALVLYQTISDEIQVLFAELDTCLKLFNFSMEAAQEQWTGEYQAFSMEAAQEQWTGEYQAVQKREARELQQLRGELEKLNVSFDAFKQNQDQLLDTTNQMLVALKQVLDDKSRILQDQATTTVASYVDAQQIVRTILSVTKLDFPPKLLLGKQCTLINDSPVKSGVTCDTFPVFFLGGEEVAKKVFRIAKSDKEYVEKYTTRILQIASLWYGFRSDYTLRFYGIGMELFDKDVRFQLYMLSPWMKNSDAITFLKQRRNNQGMKKNMLRIITDAAMGLQCLHNQHPPVVHCGMRGDNIMITDTECGVLGGFGLTKTLESLANDKALPADMTWETECQRWMAPEMFVDHHPRGTPCDIWGWAMTALEASSMYPFDDAQTHGVLQVISGLIPYHMYKRAMTIIVQISKGSPRREHHLKWEEYAYRPDEMWDLLEECWAMEPQNRPNIDEVVERLKQIAKMPEADGVLL</sequence>
<dbReference type="CDD" id="cd21037">
    <property type="entry name" value="MLKL_NTD"/>
    <property type="match status" value="1"/>
</dbReference>
<evidence type="ECO:0000313" key="4">
    <source>
        <dbReference type="EMBL" id="CAE6532947.1"/>
    </source>
</evidence>
<name>A0A8H3DMY7_9AGAM</name>
<dbReference type="SUPFAM" id="SSF56112">
    <property type="entry name" value="Protein kinase-like (PK-like)"/>
    <property type="match status" value="1"/>
</dbReference>
<accession>A0A8H3DMY7</accession>
<evidence type="ECO:0000313" key="5">
    <source>
        <dbReference type="Proteomes" id="UP000663861"/>
    </source>
</evidence>
<feature type="region of interest" description="Disordered" evidence="2">
    <location>
        <begin position="52"/>
        <end position="162"/>
    </location>
</feature>
<evidence type="ECO:0000259" key="3">
    <source>
        <dbReference type="PROSITE" id="PS50011"/>
    </source>
</evidence>
<dbReference type="AlphaFoldDB" id="A0A8H3DMY7"/>
<evidence type="ECO:0000256" key="1">
    <source>
        <dbReference type="SAM" id="Coils"/>
    </source>
</evidence>
<dbReference type="InterPro" id="IPR051681">
    <property type="entry name" value="Ser/Thr_Kinases-Pseudokinases"/>
</dbReference>
<feature type="non-terminal residue" evidence="4">
    <location>
        <position position="1"/>
    </location>
</feature>
<dbReference type="PROSITE" id="PS50011">
    <property type="entry name" value="PROTEIN_KINASE_DOM"/>
    <property type="match status" value="1"/>
</dbReference>
<dbReference type="InterPro" id="IPR059179">
    <property type="entry name" value="MLKL-like_MCAfunc"/>
</dbReference>